<name>A0A9E7JL89_9LILI</name>
<dbReference type="Pfam" id="PF01764">
    <property type="entry name" value="Lipase_3"/>
    <property type="match status" value="1"/>
</dbReference>
<dbReference type="PANTHER" id="PTHR46023:SF5">
    <property type="entry name" value="OS02G0780700 PROTEIN"/>
    <property type="match status" value="1"/>
</dbReference>
<proteinExistence type="predicted"/>
<evidence type="ECO:0000259" key="3">
    <source>
        <dbReference type="Pfam" id="PF03893"/>
    </source>
</evidence>
<feature type="domain" description="Fungal lipase-type" evidence="2">
    <location>
        <begin position="277"/>
        <end position="414"/>
    </location>
</feature>
<evidence type="ECO:0000256" key="1">
    <source>
        <dbReference type="SAM" id="MobiDB-lite"/>
    </source>
</evidence>
<keyword evidence="5" id="KW-1185">Reference proteome</keyword>
<feature type="region of interest" description="Disordered" evidence="1">
    <location>
        <begin position="144"/>
        <end position="166"/>
    </location>
</feature>
<dbReference type="PANTHER" id="PTHR46023">
    <property type="entry name" value="LIPASE CLASS 3 PROTEIN-LIKE"/>
    <property type="match status" value="1"/>
</dbReference>
<dbReference type="InterPro" id="IPR002921">
    <property type="entry name" value="Fungal_lipase-type"/>
</dbReference>
<organism evidence="4 5">
    <name type="scientific">Musa troglodytarum</name>
    <name type="common">fe'i banana</name>
    <dbReference type="NCBI Taxonomy" id="320322"/>
    <lineage>
        <taxon>Eukaryota</taxon>
        <taxon>Viridiplantae</taxon>
        <taxon>Streptophyta</taxon>
        <taxon>Embryophyta</taxon>
        <taxon>Tracheophyta</taxon>
        <taxon>Spermatophyta</taxon>
        <taxon>Magnoliopsida</taxon>
        <taxon>Liliopsida</taxon>
        <taxon>Zingiberales</taxon>
        <taxon>Musaceae</taxon>
        <taxon>Musa</taxon>
    </lineage>
</organism>
<protein>
    <submittedName>
        <fullName evidence="4">Lipase class 3 family protein</fullName>
    </submittedName>
</protein>
<evidence type="ECO:0000313" key="5">
    <source>
        <dbReference type="Proteomes" id="UP001055439"/>
    </source>
</evidence>
<dbReference type="InterPro" id="IPR005592">
    <property type="entry name" value="Mono/diacylglycerol_lipase_N"/>
</dbReference>
<sequence length="753" mass="83150">MCVPNRMVVKPLDLTIEFESESETGSKGWTQPALHPSPGEALHKGGGGVFHRPYSVRDPRAIEGNRVVSQGIPSPRSILRFLPLHLRPFLSARCSDIRELDLQEPDLRYPSKMATATMATAAGAAALLYYTLKWKLHAGRFQENGQGEHDQDASKPILSGRNRVSQRPAQAPATWLETISTLSETLRFTYSETLGKWPIGDLAFGINFLLKRQHEVLVSEAIMYTGRHLFSHTVSVNLGLGLCSCPLTGTFKCYFSFQILKPAFTILTDKSTKSILLLIRGTHSIRDTLTAATGAVVPFHHTLLYEGGISDLILGYAHCGMVAAARSIAKLATPCLLETLHEYPDYKLKIVGHSLGGGTAALLTYILREQQEFATAICVTFAPAACMTWELAESGRHFITSIINGADLVPSFSAASVDDLRSEVTASAWLNDLRNQIEQTRILSTVYRSASALGSRLPSIASARARVAGAGAILRPVSNGTQVVMTRAKSVAQAALSRPPLRISSWSCIGPRYRNKASFPITRREESIEESSMIAKENGETLATLTETTTVETTEITTQGVGWTSDLDCSHSSAISHADGPLNTDISDDEDATGQCRNEDSMTEYDLWQQLENELNKPRQNEEVDIDNEIREEENAAAAAHEEVEDTSEDILTETREVRRFYPPGKIMHIVIFPSEETTNEEDSGMHHDGENPEPEYKTGIFLTPRSLYGKLRLSQSMINDHFMPIYRRNIERLISILEKDTFEDGHGDEAML</sequence>
<dbReference type="CDD" id="cd00519">
    <property type="entry name" value="Lipase_3"/>
    <property type="match status" value="1"/>
</dbReference>
<evidence type="ECO:0000259" key="2">
    <source>
        <dbReference type="Pfam" id="PF01764"/>
    </source>
</evidence>
<feature type="domain" description="Mono-/di-acylglycerol lipase N-terminal" evidence="3">
    <location>
        <begin position="163"/>
        <end position="213"/>
    </location>
</feature>
<dbReference type="AlphaFoldDB" id="A0A9E7JL89"/>
<dbReference type="Gene3D" id="3.40.50.1820">
    <property type="entry name" value="alpha/beta hydrolase"/>
    <property type="match status" value="1"/>
</dbReference>
<dbReference type="OrthoDB" id="438440at2759"/>
<dbReference type="Pfam" id="PF03893">
    <property type="entry name" value="Lipase3_N"/>
    <property type="match status" value="1"/>
</dbReference>
<dbReference type="Proteomes" id="UP001055439">
    <property type="component" value="Chromosome 2"/>
</dbReference>
<evidence type="ECO:0000313" key="4">
    <source>
        <dbReference type="EMBL" id="URD85123.1"/>
    </source>
</evidence>
<dbReference type="InterPro" id="IPR029058">
    <property type="entry name" value="AB_hydrolase_fold"/>
</dbReference>
<dbReference type="SUPFAM" id="SSF53474">
    <property type="entry name" value="alpha/beta-Hydrolases"/>
    <property type="match status" value="1"/>
</dbReference>
<dbReference type="GO" id="GO:0016042">
    <property type="term" value="P:lipid catabolic process"/>
    <property type="evidence" value="ECO:0007669"/>
    <property type="project" value="InterPro"/>
</dbReference>
<dbReference type="EMBL" id="CP097504">
    <property type="protein sequence ID" value="URD85123.1"/>
    <property type="molecule type" value="Genomic_DNA"/>
</dbReference>
<gene>
    <name evidence="4" type="ORF">MUK42_26465</name>
</gene>
<accession>A0A9E7JL89</accession>
<reference evidence="4" key="1">
    <citation type="submission" date="2022-05" db="EMBL/GenBank/DDBJ databases">
        <title>The Musa troglodytarum L. genome provides insights into the mechanism of non-climacteric behaviour and enrichment of carotenoids.</title>
        <authorList>
            <person name="Wang J."/>
        </authorList>
    </citation>
    <scope>NUCLEOTIDE SEQUENCE</scope>
    <source>
        <tissue evidence="4">Leaf</tissue>
    </source>
</reference>